<dbReference type="InterPro" id="IPR001451">
    <property type="entry name" value="Hexapep"/>
</dbReference>
<keyword evidence="2 5" id="KW-0808">Transferase</keyword>
<dbReference type="Proteomes" id="UP000319979">
    <property type="component" value="Unassembled WGS sequence"/>
</dbReference>
<reference evidence="7" key="6">
    <citation type="submission" date="2023-08" db="EMBL/GenBank/DDBJ databases">
        <title>Vibrio cholerae Outbreaks in Tanzania Exemplify Founder Flush: Simultaneous Increases in Population Size and Genetic Diversity.</title>
        <authorList>
            <person name="Debes A.K."/>
            <person name="Mohammed A."/>
            <person name="Maseke I."/>
            <person name="Almeida M."/>
            <person name="Li S."/>
            <person name="Matimba H."/>
            <person name="Joachim A."/>
            <person name="Mizinduko M."/>
            <person name="Nyanga S."/>
            <person name="Kelly M."/>
            <person name="Kachwamba Y."/>
            <person name="Schaffer A.M."/>
            <person name="Nyanga A.S."/>
            <person name="Mghamba J."/>
            <person name="Mosha F.S."/>
            <person name="Sack D.A."/>
            <person name="Stine O.C."/>
        </authorList>
    </citation>
    <scope>NUCLEOTIDE SEQUENCE</scope>
    <source>
        <strain evidence="7">TDS0091212</strain>
    </source>
</reference>
<evidence type="ECO:0000313" key="12">
    <source>
        <dbReference type="Proteomes" id="UP000046067"/>
    </source>
</evidence>
<dbReference type="Proteomes" id="UP000041770">
    <property type="component" value="Unassembled WGS sequence"/>
</dbReference>
<keyword evidence="3" id="KW-0677">Repeat</keyword>
<gene>
    <name evidence="5" type="primary">cysE</name>
    <name evidence="7" type="synonym">vpsG</name>
    <name evidence="8" type="ORF">D6U24_07850</name>
    <name evidence="6" type="ORF">ERS013200_03288</name>
    <name evidence="5" type="ORF">ERS013201_03324</name>
    <name evidence="9" type="ORF">FLM02_13015</name>
    <name evidence="10" type="ORF">FXF03_17225</name>
    <name evidence="7" type="ORF">KIN13_11345</name>
</gene>
<dbReference type="InterPro" id="IPR005881">
    <property type="entry name" value="Ser_O-AcTrfase"/>
</dbReference>
<dbReference type="InterPro" id="IPR018357">
    <property type="entry name" value="Hexapep_transf_CS"/>
</dbReference>
<dbReference type="EC" id="2.3.1.30" evidence="5"/>
<reference evidence="7" key="5">
    <citation type="submission" date="2021-05" db="EMBL/GenBank/DDBJ databases">
        <authorList>
            <person name="Stine C."/>
        </authorList>
    </citation>
    <scope>NUCLEOTIDE SEQUENCE</scope>
    <source>
        <strain evidence="7">TDS0091212</strain>
    </source>
</reference>
<evidence type="ECO:0000313" key="10">
    <source>
        <dbReference type="EMBL" id="TXX64561.1"/>
    </source>
</evidence>
<reference evidence="10 14" key="3">
    <citation type="submission" date="2019-06" db="EMBL/GenBank/DDBJ databases">
        <title>Vibrio cholerae phylogeny based on whole-genome sequencing reveals genetic diversity and population strucutre.</title>
        <authorList>
            <person name="Zhiqiu Y."/>
            <person name="Bin L."/>
            <person name="Lingyan J."/>
        </authorList>
    </citation>
    <scope>NUCLEOTIDE SEQUENCE [LARGE SCALE GENOMIC DNA]</scope>
    <source>
        <strain evidence="10 14">N2814</strain>
    </source>
</reference>
<evidence type="ECO:0000313" key="8">
    <source>
        <dbReference type="EMBL" id="MVD23266.1"/>
    </source>
</evidence>
<dbReference type="Proteomes" id="UP001196338">
    <property type="component" value="Unassembled WGS sequence"/>
</dbReference>
<accession>A0A086SS47</accession>
<evidence type="ECO:0000313" key="5">
    <source>
        <dbReference type="EMBL" id="CSC70525.1"/>
    </source>
</evidence>
<dbReference type="FunFam" id="2.160.10.10:FF:000044">
    <property type="entry name" value="Transferase hexapeptide domain-containing protein"/>
    <property type="match status" value="1"/>
</dbReference>
<evidence type="ECO:0000256" key="1">
    <source>
        <dbReference type="ARBA" id="ARBA00007274"/>
    </source>
</evidence>
<evidence type="ECO:0000256" key="4">
    <source>
        <dbReference type="ARBA" id="ARBA00023315"/>
    </source>
</evidence>
<dbReference type="Gene3D" id="2.160.10.10">
    <property type="entry name" value="Hexapeptide repeat proteins"/>
    <property type="match status" value="1"/>
</dbReference>
<dbReference type="SUPFAM" id="SSF51161">
    <property type="entry name" value="Trimeric LpxA-like enzymes"/>
    <property type="match status" value="1"/>
</dbReference>
<dbReference type="SMR" id="A0A086SS47"/>
<dbReference type="Proteomes" id="UP000046067">
    <property type="component" value="Unassembled WGS sequence"/>
</dbReference>
<dbReference type="InterPro" id="IPR045304">
    <property type="entry name" value="LbH_SAT"/>
</dbReference>
<evidence type="ECO:0000313" key="6">
    <source>
        <dbReference type="EMBL" id="CSD13679.1"/>
    </source>
</evidence>
<dbReference type="Proteomes" id="UP000323819">
    <property type="component" value="Unassembled WGS sequence"/>
</dbReference>
<evidence type="ECO:0000313" key="14">
    <source>
        <dbReference type="Proteomes" id="UP000323819"/>
    </source>
</evidence>
<evidence type="ECO:0000313" key="13">
    <source>
        <dbReference type="Proteomes" id="UP000319979"/>
    </source>
</evidence>
<dbReference type="Pfam" id="PF00132">
    <property type="entry name" value="Hexapep"/>
    <property type="match status" value="1"/>
</dbReference>
<dbReference type="CDD" id="cd03354">
    <property type="entry name" value="LbH_SAT"/>
    <property type="match status" value="1"/>
</dbReference>
<evidence type="ECO:0000256" key="3">
    <source>
        <dbReference type="ARBA" id="ARBA00022737"/>
    </source>
</evidence>
<name>A0A086SS47_VIBCL</name>
<reference evidence="8 15" key="2">
    <citation type="submission" date="2018-09" db="EMBL/GenBank/DDBJ databases">
        <title>Genomic epidemiology reveals two lineages of Vibrio cholerae that can cause global cholera epidemics despite absence of cholera toxin gene.</title>
        <authorList>
            <person name="Wang H."/>
            <person name="Zen W."/>
            <person name="Yu H."/>
            <person name="Zhang W."/>
            <person name="Pan J."/>
            <person name="Yang C."/>
            <person name="Cui Y."/>
        </authorList>
    </citation>
    <scope>NUCLEOTIDE SEQUENCE [LARGE SCALE GENOMIC DNA]</scope>
    <source>
        <strain evidence="8 15">00-1_S85</strain>
    </source>
</reference>
<dbReference type="GO" id="GO:0005737">
    <property type="term" value="C:cytoplasm"/>
    <property type="evidence" value="ECO:0007669"/>
    <property type="project" value="InterPro"/>
</dbReference>
<dbReference type="RefSeq" id="WP_000266826.1">
    <property type="nucleotide sequence ID" value="NZ_AP018677.1"/>
</dbReference>
<dbReference type="PIRSF" id="PIRSF000441">
    <property type="entry name" value="CysE"/>
    <property type="match status" value="1"/>
</dbReference>
<dbReference type="EMBL" id="QZRB01000009">
    <property type="protein sequence ID" value="MVD23266.1"/>
    <property type="molecule type" value="Genomic_DNA"/>
</dbReference>
<evidence type="ECO:0000256" key="2">
    <source>
        <dbReference type="ARBA" id="ARBA00022679"/>
    </source>
</evidence>
<dbReference type="KEGG" id="vcq:EN18_07970"/>
<dbReference type="PROSITE" id="PS00101">
    <property type="entry name" value="HEXAPEP_TRANSFERASES"/>
    <property type="match status" value="1"/>
</dbReference>
<dbReference type="EMBL" id="VIOS01000046">
    <property type="protein sequence ID" value="TQP12744.1"/>
    <property type="molecule type" value="Genomic_DNA"/>
</dbReference>
<dbReference type="EMBL" id="VSIJ01000036">
    <property type="protein sequence ID" value="TXX64561.1"/>
    <property type="molecule type" value="Genomic_DNA"/>
</dbReference>
<comment type="similarity">
    <text evidence="1">Belongs to the transferase hexapeptide repeat family.</text>
</comment>
<evidence type="ECO:0000313" key="11">
    <source>
        <dbReference type="Proteomes" id="UP000041770"/>
    </source>
</evidence>
<dbReference type="GO" id="GO:0009001">
    <property type="term" value="F:serine O-acetyltransferase activity"/>
    <property type="evidence" value="ECO:0007669"/>
    <property type="project" value="UniProtKB-EC"/>
</dbReference>
<evidence type="ECO:0000313" key="9">
    <source>
        <dbReference type="EMBL" id="TQP12744.1"/>
    </source>
</evidence>
<protein>
    <submittedName>
        <fullName evidence="7">Exopolysaccharide biosynthesis acetyltransferase VpsG</fullName>
    </submittedName>
    <submittedName>
        <fullName evidence="5">Serine O-acetyltransferase</fullName>
        <ecNumber evidence="5">2.3.1.30</ecNumber>
    </submittedName>
    <submittedName>
        <fullName evidence="8">Serine acetyltransferase</fullName>
    </submittedName>
</protein>
<dbReference type="OMA" id="IGAHAQI"/>
<keyword evidence="4 5" id="KW-0012">Acyltransferase</keyword>
<reference evidence="9 13" key="4">
    <citation type="submission" date="2019-07" db="EMBL/GenBank/DDBJ databases">
        <title>Phenotypic and genotypic antimicrobial resistance traits of Vibrio cholerae non-O1/non-O139 isolated from a large Austrian lake frequently associated with cases of infection.</title>
        <authorList>
            <person name="Lepuschitz S."/>
            <person name="Baron S."/>
            <person name="Larvor E."/>
            <person name="Granier S."/>
            <person name="Pretzer C."/>
            <person name="Mach R.L."/>
            <person name="Farnleitner A.H."/>
            <person name="Ruppitsch W."/>
            <person name="Pleininger S."/>
            <person name="Indra A."/>
            <person name="Kirschner A.K.T."/>
        </authorList>
    </citation>
    <scope>NUCLEOTIDE SEQUENCE [LARGE SCALE GENOMIC DNA]</scope>
    <source>
        <strain evidence="9 13">A12JL36W90</strain>
    </source>
</reference>
<dbReference type="InterPro" id="IPR011004">
    <property type="entry name" value="Trimer_LpxA-like_sf"/>
</dbReference>
<dbReference type="EMBL" id="CWQY01000030">
    <property type="protein sequence ID" value="CSD13679.1"/>
    <property type="molecule type" value="Genomic_DNA"/>
</dbReference>
<dbReference type="Proteomes" id="UP000471242">
    <property type="component" value="Unassembled WGS sequence"/>
</dbReference>
<evidence type="ECO:0000313" key="15">
    <source>
        <dbReference type="Proteomes" id="UP000471242"/>
    </source>
</evidence>
<organism evidence="5 12">
    <name type="scientific">Vibrio cholerae</name>
    <dbReference type="NCBI Taxonomy" id="666"/>
    <lineage>
        <taxon>Bacteria</taxon>
        <taxon>Pseudomonadati</taxon>
        <taxon>Pseudomonadota</taxon>
        <taxon>Gammaproteobacteria</taxon>
        <taxon>Vibrionales</taxon>
        <taxon>Vibrionaceae</taxon>
        <taxon>Vibrio</taxon>
    </lineage>
</organism>
<proteinExistence type="inferred from homology"/>
<dbReference type="EMBL" id="JAHBND010000443">
    <property type="protein sequence ID" value="MBS7674025.1"/>
    <property type="molecule type" value="Genomic_DNA"/>
</dbReference>
<dbReference type="GO" id="GO:0006535">
    <property type="term" value="P:cysteine biosynthetic process from serine"/>
    <property type="evidence" value="ECO:0007669"/>
    <property type="project" value="InterPro"/>
</dbReference>
<reference evidence="11 12" key="1">
    <citation type="submission" date="2015-07" db="EMBL/GenBank/DDBJ databases">
        <authorList>
            <consortium name="Pathogen Informatics"/>
        </authorList>
    </citation>
    <scope>NUCLEOTIDE SEQUENCE [LARGE SCALE GENOMIC DNA]</scope>
    <source>
        <strain evidence="6 11">A316</strain>
        <strain evidence="5 12">A325</strain>
    </source>
</reference>
<dbReference type="EMBL" id="CWQJ01000028">
    <property type="protein sequence ID" value="CSC70525.1"/>
    <property type="molecule type" value="Genomic_DNA"/>
</dbReference>
<sequence length="143" mass="15446">MWLYRVGHFFHKRRIPLLPQVCNGLIRLVHNCAVYSQSEIGKGTVFGYGGIAVVIHKRCVIGKECVIGSNVTIGGRSRSHNVPVIGNYVYIATGAKVLGDIRVGDGAVIGANAVVLEDVPPYSVVVGMPAKVIKTNINPKDFY</sequence>
<dbReference type="AlphaFoldDB" id="A0A086SS47"/>
<evidence type="ECO:0000313" key="7">
    <source>
        <dbReference type="EMBL" id="MBS7674025.1"/>
    </source>
</evidence>
<dbReference type="PANTHER" id="PTHR42811">
    <property type="entry name" value="SERINE ACETYLTRANSFERASE"/>
    <property type="match status" value="1"/>
</dbReference>